<dbReference type="HOGENOM" id="CLU_323242_0_0_1"/>
<sequence>MTLKQTSKNSKIENEKRKKKREEEEDAFCKEMARLEKEIPKKRNSQKKNNKKNDNYDFIQQQQQLSNKIGNLNIISNTQNDNNNNNKNNNKNEILFWKVYRNVFLNFKIFSLLKSSFKLGVFSYDQVISMGWMIKYGYIDLLKFKINRNEHLYGDSNIDYNLLYPFFKIFKNDENLDDGGKDKIIISNYIKDNLVVEEEHHNGGKQLILSSKLKTILETISIELDSVILMNILVEQYYHLTRFSQFIESIKLGSNKVANYLYQTFDYDIDKSDMKNQLKLKKPKNQNCKLLLFFDFFIFKENLETILNCCQSLLLYNSSQQQYLNLILKLKDNNNVTIINQIENESSSSLNVKLTMFEFNEIKSTFTNDELKQIVGNFSSKDKRVKKLYSWLMYFIGLKEVKGEFKLFKNYLFYKAKYSKLFLNFKEDDLQFSFNRFQFGDFDSNEHINSHLRINCFKQNNSRGFNNKIFEFSTVVMNDDHDQHNSRLSFLKNSFQTLSNQKDQKKRQNSYFDIIEFCIDCDNFEYLNLAINEFKNKEIQQNEVYCGGGGVDVGNFNFFSTNIICKFKSIEMFDQIYNLFPLVEIKELKNKNGHHLFSDAIIYFIKFNQKFAIHIKCKYPTEYYNFTINYSQLLLTNQKYDIDCYQFIIDNWCDFCQNSIENIKLFSLNILTFTEPKFKLHNIEWILNNQVLMEYLLKSQWYLIKASVSTTKSGYQIFQKFQNSIENPTNFKVWSFIFNEFRIYPNNDSLINFTFNSDIKMSSLKTHYPLLYKSILSIN</sequence>
<dbReference type="AlphaFoldDB" id="B0G187"/>
<accession>B0G187</accession>
<comment type="caution">
    <text evidence="2">The sequence shown here is derived from an EMBL/GenBank/DDBJ whole genome shotgun (WGS) entry which is preliminary data.</text>
</comment>
<dbReference type="VEuPathDB" id="AmoebaDB:DDB_G0295705"/>
<organism evidence="2 3">
    <name type="scientific">Dictyostelium discoideum</name>
    <name type="common">Social amoeba</name>
    <dbReference type="NCBI Taxonomy" id="44689"/>
    <lineage>
        <taxon>Eukaryota</taxon>
        <taxon>Amoebozoa</taxon>
        <taxon>Evosea</taxon>
        <taxon>Eumycetozoa</taxon>
        <taxon>Dictyostelia</taxon>
        <taxon>Dictyosteliales</taxon>
        <taxon>Dictyosteliaceae</taxon>
        <taxon>Dictyostelium</taxon>
    </lineage>
</organism>
<reference evidence="2 3" key="1">
    <citation type="journal article" date="2005" name="Nature">
        <title>The genome of the social amoeba Dictyostelium discoideum.</title>
        <authorList>
            <consortium name="The Dictyostelium discoideum Sequencing Consortium"/>
            <person name="Eichinger L."/>
            <person name="Pachebat J.A."/>
            <person name="Glockner G."/>
            <person name="Rajandream M.A."/>
            <person name="Sucgang R."/>
            <person name="Berriman M."/>
            <person name="Song J."/>
            <person name="Olsen R."/>
            <person name="Szafranski K."/>
            <person name="Xu Q."/>
            <person name="Tunggal B."/>
            <person name="Kummerfeld S."/>
            <person name="Madera M."/>
            <person name="Konfortov B.A."/>
            <person name="Rivero F."/>
            <person name="Bankier A.T."/>
            <person name="Lehmann R."/>
            <person name="Hamlin N."/>
            <person name="Davies R."/>
            <person name="Gaudet P."/>
            <person name="Fey P."/>
            <person name="Pilcher K."/>
            <person name="Chen G."/>
            <person name="Saunders D."/>
            <person name="Sodergren E."/>
            <person name="Davis P."/>
            <person name="Kerhornou A."/>
            <person name="Nie X."/>
            <person name="Hall N."/>
            <person name="Anjard C."/>
            <person name="Hemphill L."/>
            <person name="Bason N."/>
            <person name="Farbrother P."/>
            <person name="Desany B."/>
            <person name="Just E."/>
            <person name="Morio T."/>
            <person name="Rost R."/>
            <person name="Churcher C."/>
            <person name="Cooper J."/>
            <person name="Haydock S."/>
            <person name="van Driessche N."/>
            <person name="Cronin A."/>
            <person name="Goodhead I."/>
            <person name="Muzny D."/>
            <person name="Mourier T."/>
            <person name="Pain A."/>
            <person name="Lu M."/>
            <person name="Harper D."/>
            <person name="Lindsay R."/>
            <person name="Hauser H."/>
            <person name="James K."/>
            <person name="Quiles M."/>
            <person name="Madan Babu M."/>
            <person name="Saito T."/>
            <person name="Buchrieser C."/>
            <person name="Wardroper A."/>
            <person name="Felder M."/>
            <person name="Thangavelu M."/>
            <person name="Johnson D."/>
            <person name="Knights A."/>
            <person name="Loulseged H."/>
            <person name="Mungall K."/>
            <person name="Oliver K."/>
            <person name="Price C."/>
            <person name="Quail M.A."/>
            <person name="Urushihara H."/>
            <person name="Hernandez J."/>
            <person name="Rabbinowitsch E."/>
            <person name="Steffen D."/>
            <person name="Sanders M."/>
            <person name="Ma J."/>
            <person name="Kohara Y."/>
            <person name="Sharp S."/>
            <person name="Simmonds M."/>
            <person name="Spiegler S."/>
            <person name="Tivey A."/>
            <person name="Sugano S."/>
            <person name="White B."/>
            <person name="Walker D."/>
            <person name="Woodward J."/>
            <person name="Winckler T."/>
            <person name="Tanaka Y."/>
            <person name="Shaulsky G."/>
            <person name="Schleicher M."/>
            <person name="Weinstock G."/>
            <person name="Rosenthal A."/>
            <person name="Cox E.C."/>
            <person name="Chisholm R.L."/>
            <person name="Gibbs R."/>
            <person name="Loomis W.F."/>
            <person name="Platzer M."/>
            <person name="Kay R.R."/>
            <person name="Williams J."/>
            <person name="Dear P.H."/>
            <person name="Noegel A.A."/>
            <person name="Barrell B."/>
            <person name="Kuspa A."/>
        </authorList>
    </citation>
    <scope>NUCLEOTIDE SEQUENCE [LARGE SCALE GENOMIC DNA]</scope>
    <source>
        <strain evidence="2 3">AX4</strain>
    </source>
</reference>
<dbReference type="PANTHER" id="PTHR31550:SF2">
    <property type="entry name" value="ANKYRIN REPEAT PROTEIN-RELATED"/>
    <property type="match status" value="1"/>
</dbReference>
<dbReference type="dictyBase" id="DDB_G0295705"/>
<dbReference type="PhylomeDB" id="B0G187"/>
<evidence type="ECO:0000313" key="3">
    <source>
        <dbReference type="Proteomes" id="UP000002195"/>
    </source>
</evidence>
<keyword evidence="3" id="KW-1185">Reference proteome</keyword>
<evidence type="ECO:0000313" key="2">
    <source>
        <dbReference type="EMBL" id="EDR41023.1"/>
    </source>
</evidence>
<feature type="region of interest" description="Disordered" evidence="1">
    <location>
        <begin position="1"/>
        <end position="27"/>
    </location>
</feature>
<gene>
    <name evidence="2" type="ORF">DDB_G0295705</name>
</gene>
<protein>
    <submittedName>
        <fullName evidence="2">Uncharacterized protein</fullName>
    </submittedName>
</protein>
<evidence type="ECO:0000256" key="1">
    <source>
        <dbReference type="SAM" id="MobiDB-lite"/>
    </source>
</evidence>
<dbReference type="GeneID" id="8628286"/>
<dbReference type="EMBL" id="AAFI02000179">
    <property type="protein sequence ID" value="EDR41023.1"/>
    <property type="molecule type" value="Genomic_DNA"/>
</dbReference>
<dbReference type="Proteomes" id="UP000002195">
    <property type="component" value="Unassembled WGS sequence"/>
</dbReference>
<dbReference type="KEGG" id="ddi:DDB_G0295705"/>
<dbReference type="PANTHER" id="PTHR31550">
    <property type="entry name" value="ANKYRIN REPEAT PROTEIN-RELATED-RELATED"/>
    <property type="match status" value="1"/>
</dbReference>
<name>B0G187_DICDI</name>
<dbReference type="InParanoid" id="B0G187"/>
<dbReference type="RefSeq" id="XP_001733050.1">
    <property type="nucleotide sequence ID" value="XM_001732998.1"/>
</dbReference>
<dbReference type="PaxDb" id="44689-DDB0252552"/>
<proteinExistence type="predicted"/>
<dbReference type="SMR" id="B0G187"/>